<dbReference type="InterPro" id="IPR015287">
    <property type="entry name" value="Colicin_D_immunity_dom"/>
</dbReference>
<dbReference type="Gene3D" id="3.40.30.10">
    <property type="entry name" value="Glutaredoxin"/>
    <property type="match status" value="1"/>
</dbReference>
<proteinExistence type="predicted"/>
<organism evidence="2 3">
    <name type="scientific">Truepera radiovictrix (strain DSM 17093 / CIP 108686 / LMG 22925 / RQ-24)</name>
    <dbReference type="NCBI Taxonomy" id="649638"/>
    <lineage>
        <taxon>Bacteria</taxon>
        <taxon>Thermotogati</taxon>
        <taxon>Deinococcota</taxon>
        <taxon>Deinococci</taxon>
        <taxon>Trueperales</taxon>
        <taxon>Trueperaceae</taxon>
        <taxon>Truepera</taxon>
    </lineage>
</organism>
<gene>
    <name evidence="2" type="ordered locus">Trad_2122</name>
</gene>
<evidence type="ECO:0000259" key="1">
    <source>
        <dbReference type="Pfam" id="PF09204"/>
    </source>
</evidence>
<accession>D7CRE7</accession>
<protein>
    <recommendedName>
        <fullName evidence="1">Colicin D immunity protein domain-containing protein</fullName>
    </recommendedName>
</protein>
<dbReference type="STRING" id="649638.Trad_2122"/>
<feature type="domain" description="Colicin D immunity protein" evidence="1">
    <location>
        <begin position="131"/>
        <end position="209"/>
    </location>
</feature>
<sequence>MLRDRLYNLETPEDVQRFLQENPNSIIFKAGTCHKTMQGFGFLQEQLETRDDLPVGLIRVVQARPASNFVAEQTGITHQSPQVILYREGEAVFDVDNWDITPETLQQGLAKVPYTGAAARGADAARSDLSVYLHLLEQYLSGMIDDRQFEFAYTTTFRDDASLRSREEVEVLGSIFGDVDRHLEMHLMMGGRSNSDEVRKRAEAAYERLRALAQ</sequence>
<keyword evidence="3" id="KW-1185">Reference proteome</keyword>
<dbReference type="HOGENOM" id="CLU_1288428_0_0_0"/>
<dbReference type="Proteomes" id="UP000000379">
    <property type="component" value="Chromosome"/>
</dbReference>
<dbReference type="EMBL" id="CP002049">
    <property type="protein sequence ID" value="ADI15235.1"/>
    <property type="molecule type" value="Genomic_DNA"/>
</dbReference>
<dbReference type="AlphaFoldDB" id="D7CRE7"/>
<dbReference type="OrthoDB" id="677051at2"/>
<dbReference type="Pfam" id="PF11009">
    <property type="entry name" value="BrxC"/>
    <property type="match status" value="1"/>
</dbReference>
<reference evidence="3" key="1">
    <citation type="submission" date="2010-05" db="EMBL/GenBank/DDBJ databases">
        <title>The complete genome of Truepera radiovictris DSM 17093.</title>
        <authorList>
            <consortium name="US DOE Joint Genome Institute (JGI-PGF)"/>
            <person name="Lucas S."/>
            <person name="Copeland A."/>
            <person name="Lapidus A."/>
            <person name="Glavina del Rio T."/>
            <person name="Dalin E."/>
            <person name="Tice H."/>
            <person name="Bruce D."/>
            <person name="Goodwin L."/>
            <person name="Pitluck S."/>
            <person name="Kyrpides N."/>
            <person name="Mavromatis K."/>
            <person name="Ovchinnikova G."/>
            <person name="Munk A.C."/>
            <person name="Detter J.C."/>
            <person name="Han C."/>
            <person name="Tapia R."/>
            <person name="Land M."/>
            <person name="Hauser L."/>
            <person name="Markowitz V."/>
            <person name="Cheng J.-F."/>
            <person name="Hugenholtz P."/>
            <person name="Woyke T."/>
            <person name="Wu D."/>
            <person name="Tindall B."/>
            <person name="Pomrenke H.G."/>
            <person name="Brambilla E."/>
            <person name="Klenk H.-P."/>
            <person name="Eisen J.A."/>
        </authorList>
    </citation>
    <scope>NUCLEOTIDE SEQUENCE [LARGE SCALE GENOMIC DNA]</scope>
    <source>
        <strain evidence="3">DSM 17093 / CIP 108686 / LMG 22925 / RQ-24</strain>
    </source>
</reference>
<dbReference type="KEGG" id="tra:Trad_2122"/>
<dbReference type="eggNOG" id="ENOG5032HSZ">
    <property type="taxonomic scope" value="Bacteria"/>
</dbReference>
<dbReference type="RefSeq" id="WP_013178599.1">
    <property type="nucleotide sequence ID" value="NC_014221.1"/>
</dbReference>
<dbReference type="GO" id="GO:0015643">
    <property type="term" value="F:toxic substance binding"/>
    <property type="evidence" value="ECO:0007669"/>
    <property type="project" value="InterPro"/>
</dbReference>
<evidence type="ECO:0000313" key="2">
    <source>
        <dbReference type="EMBL" id="ADI15235.1"/>
    </source>
</evidence>
<evidence type="ECO:0000313" key="3">
    <source>
        <dbReference type="Proteomes" id="UP000000379"/>
    </source>
</evidence>
<dbReference type="GO" id="GO:0030153">
    <property type="term" value="P:bacteriocin immunity"/>
    <property type="evidence" value="ECO:0007669"/>
    <property type="project" value="InterPro"/>
</dbReference>
<dbReference type="InterPro" id="IPR022551">
    <property type="entry name" value="BrxC"/>
</dbReference>
<dbReference type="Pfam" id="PF09204">
    <property type="entry name" value="Colicin_immun"/>
    <property type="match status" value="1"/>
</dbReference>
<name>D7CRE7_TRURR</name>
<reference evidence="2 3" key="2">
    <citation type="journal article" date="2011" name="Stand. Genomic Sci.">
        <title>Complete genome sequence of Truepera radiovictrix type strain (RQ-24).</title>
        <authorList>
            <person name="Ivanova N."/>
            <person name="Rohde C."/>
            <person name="Munk C."/>
            <person name="Nolan M."/>
            <person name="Lucas S."/>
            <person name="Del Rio T.G."/>
            <person name="Tice H."/>
            <person name="Deshpande S."/>
            <person name="Cheng J.F."/>
            <person name="Tapia R."/>
            <person name="Han C."/>
            <person name="Goodwin L."/>
            <person name="Pitluck S."/>
            <person name="Liolios K."/>
            <person name="Mavromatis K."/>
            <person name="Mikhailova N."/>
            <person name="Pati A."/>
            <person name="Chen A."/>
            <person name="Palaniappan K."/>
            <person name="Land M."/>
            <person name="Hauser L."/>
            <person name="Chang Y.J."/>
            <person name="Jeffries C.D."/>
            <person name="Brambilla E."/>
            <person name="Rohde M."/>
            <person name="Goker M."/>
            <person name="Tindall B.J."/>
            <person name="Woyke T."/>
            <person name="Bristow J."/>
            <person name="Eisen J.A."/>
            <person name="Markowitz V."/>
            <person name="Hugenholtz P."/>
            <person name="Kyrpides N.C."/>
            <person name="Klenk H.P."/>
            <person name="Lapidus A."/>
        </authorList>
    </citation>
    <scope>NUCLEOTIDE SEQUENCE [LARGE SCALE GENOMIC DNA]</scope>
    <source>
        <strain evidence="3">DSM 17093 / CIP 108686 / LMG 22925 / RQ-24</strain>
    </source>
</reference>